<gene>
    <name evidence="2" type="ORF">BaRGS_00017860</name>
</gene>
<name>A0ABD0KUM3_9CAEN</name>
<reference evidence="2 3" key="1">
    <citation type="journal article" date="2023" name="Sci. Data">
        <title>Genome assembly of the Korean intertidal mud-creeper Batillaria attramentaria.</title>
        <authorList>
            <person name="Patra A.K."/>
            <person name="Ho P.T."/>
            <person name="Jun S."/>
            <person name="Lee S.J."/>
            <person name="Kim Y."/>
            <person name="Won Y.J."/>
        </authorList>
    </citation>
    <scope>NUCLEOTIDE SEQUENCE [LARGE SCALE GENOMIC DNA]</scope>
    <source>
        <strain evidence="2">Wonlab-2016</strain>
    </source>
</reference>
<evidence type="ECO:0000256" key="1">
    <source>
        <dbReference type="SAM" id="MobiDB-lite"/>
    </source>
</evidence>
<evidence type="ECO:0000313" key="3">
    <source>
        <dbReference type="Proteomes" id="UP001519460"/>
    </source>
</evidence>
<dbReference type="AlphaFoldDB" id="A0ABD0KUM3"/>
<feature type="region of interest" description="Disordered" evidence="1">
    <location>
        <begin position="1"/>
        <end position="102"/>
    </location>
</feature>
<sequence length="102" mass="11930">MTGQHKHPIYFPKHIKTRQTRYTQCTYQRVRQPNPPQTIGQPGPHRRPPSPRSTNADEYDRPRSKRYQLTRLASRNPASSGPTALCYSDRATVNNDCQRRQR</sequence>
<accession>A0ABD0KUM3</accession>
<dbReference type="EMBL" id="JACVVK020000121">
    <property type="protein sequence ID" value="KAK7490988.1"/>
    <property type="molecule type" value="Genomic_DNA"/>
</dbReference>
<evidence type="ECO:0000313" key="2">
    <source>
        <dbReference type="EMBL" id="KAK7490988.1"/>
    </source>
</evidence>
<feature type="compositionally biased region" description="Polar residues" evidence="1">
    <location>
        <begin position="71"/>
        <end position="82"/>
    </location>
</feature>
<feature type="compositionally biased region" description="Basic residues" evidence="1">
    <location>
        <begin position="1"/>
        <end position="19"/>
    </location>
</feature>
<proteinExistence type="predicted"/>
<keyword evidence="3" id="KW-1185">Reference proteome</keyword>
<comment type="caution">
    <text evidence="2">The sequence shown here is derived from an EMBL/GenBank/DDBJ whole genome shotgun (WGS) entry which is preliminary data.</text>
</comment>
<protein>
    <submittedName>
        <fullName evidence="2">Uncharacterized protein</fullName>
    </submittedName>
</protein>
<organism evidence="2 3">
    <name type="scientific">Batillaria attramentaria</name>
    <dbReference type="NCBI Taxonomy" id="370345"/>
    <lineage>
        <taxon>Eukaryota</taxon>
        <taxon>Metazoa</taxon>
        <taxon>Spiralia</taxon>
        <taxon>Lophotrochozoa</taxon>
        <taxon>Mollusca</taxon>
        <taxon>Gastropoda</taxon>
        <taxon>Caenogastropoda</taxon>
        <taxon>Sorbeoconcha</taxon>
        <taxon>Cerithioidea</taxon>
        <taxon>Batillariidae</taxon>
        <taxon>Batillaria</taxon>
    </lineage>
</organism>
<feature type="compositionally biased region" description="Low complexity" evidence="1">
    <location>
        <begin position="20"/>
        <end position="32"/>
    </location>
</feature>
<dbReference type="Proteomes" id="UP001519460">
    <property type="component" value="Unassembled WGS sequence"/>
</dbReference>